<reference evidence="3 4" key="1">
    <citation type="submission" date="2019-07" db="EMBL/GenBank/DDBJ databases">
        <title>Whole genome shotgun sequence of Knoellia locipacati NBRC 109775.</title>
        <authorList>
            <person name="Hosoyama A."/>
            <person name="Uohara A."/>
            <person name="Ohji S."/>
            <person name="Ichikawa N."/>
        </authorList>
    </citation>
    <scope>NUCLEOTIDE SEQUENCE [LARGE SCALE GENOMIC DNA]</scope>
    <source>
        <strain evidence="3 4">NBRC 109775</strain>
    </source>
</reference>
<dbReference type="InterPro" id="IPR036188">
    <property type="entry name" value="FAD/NAD-bd_sf"/>
</dbReference>
<dbReference type="GO" id="GO:0005737">
    <property type="term" value="C:cytoplasm"/>
    <property type="evidence" value="ECO:0007669"/>
    <property type="project" value="TreeGrafter"/>
</dbReference>
<name>A0A512SZW3_9MICO</name>
<dbReference type="OrthoDB" id="9806257at2"/>
<organism evidence="3 4">
    <name type="scientific">Knoellia locipacati</name>
    <dbReference type="NCBI Taxonomy" id="882824"/>
    <lineage>
        <taxon>Bacteria</taxon>
        <taxon>Bacillati</taxon>
        <taxon>Actinomycetota</taxon>
        <taxon>Actinomycetes</taxon>
        <taxon>Micrococcales</taxon>
        <taxon>Intrasporangiaceae</taxon>
        <taxon>Knoellia</taxon>
    </lineage>
</organism>
<dbReference type="Pfam" id="PF01266">
    <property type="entry name" value="DAO"/>
    <property type="match status" value="1"/>
</dbReference>
<dbReference type="AlphaFoldDB" id="A0A512SZW3"/>
<dbReference type="RefSeq" id="WP_147063871.1">
    <property type="nucleotide sequence ID" value="NZ_BAABDN010000001.1"/>
</dbReference>
<dbReference type="PANTHER" id="PTHR13847:SF289">
    <property type="entry name" value="GLYCINE OXIDASE"/>
    <property type="match status" value="1"/>
</dbReference>
<gene>
    <name evidence="3" type="primary">dadA</name>
    <name evidence="3" type="ORF">KLO01_15640</name>
</gene>
<evidence type="ECO:0000256" key="1">
    <source>
        <dbReference type="ARBA" id="ARBA00023002"/>
    </source>
</evidence>
<dbReference type="PANTHER" id="PTHR13847">
    <property type="entry name" value="SARCOSINE DEHYDROGENASE-RELATED"/>
    <property type="match status" value="1"/>
</dbReference>
<evidence type="ECO:0000313" key="4">
    <source>
        <dbReference type="Proteomes" id="UP000321793"/>
    </source>
</evidence>
<keyword evidence="1" id="KW-0560">Oxidoreductase</keyword>
<dbReference type="GO" id="GO:0016491">
    <property type="term" value="F:oxidoreductase activity"/>
    <property type="evidence" value="ECO:0007669"/>
    <property type="project" value="UniProtKB-KW"/>
</dbReference>
<dbReference type="Gene3D" id="3.50.50.60">
    <property type="entry name" value="FAD/NAD(P)-binding domain"/>
    <property type="match status" value="2"/>
</dbReference>
<dbReference type="EMBL" id="BKBA01000006">
    <property type="protein sequence ID" value="GEQ13517.1"/>
    <property type="molecule type" value="Genomic_DNA"/>
</dbReference>
<keyword evidence="4" id="KW-1185">Reference proteome</keyword>
<dbReference type="SUPFAM" id="SSF54373">
    <property type="entry name" value="FAD-linked reductases, C-terminal domain"/>
    <property type="match status" value="1"/>
</dbReference>
<dbReference type="Gene3D" id="3.30.9.10">
    <property type="entry name" value="D-Amino Acid Oxidase, subunit A, domain 2"/>
    <property type="match status" value="1"/>
</dbReference>
<dbReference type="SUPFAM" id="SSF51905">
    <property type="entry name" value="FAD/NAD(P)-binding domain"/>
    <property type="match status" value="1"/>
</dbReference>
<feature type="domain" description="FAD dependent oxidoreductase" evidence="2">
    <location>
        <begin position="4"/>
        <end position="391"/>
    </location>
</feature>
<accession>A0A512SZW3</accession>
<dbReference type="Proteomes" id="UP000321793">
    <property type="component" value="Unassembled WGS sequence"/>
</dbReference>
<proteinExistence type="predicted"/>
<dbReference type="InterPro" id="IPR006076">
    <property type="entry name" value="FAD-dep_OxRdtase"/>
</dbReference>
<protein>
    <submittedName>
        <fullName evidence="3">D-amino-acid dehydrogenase</fullName>
    </submittedName>
</protein>
<evidence type="ECO:0000313" key="3">
    <source>
        <dbReference type="EMBL" id="GEQ13517.1"/>
    </source>
</evidence>
<sequence length="412" mass="43964">MSTIVIGGGIIGLTTAYHLAREGRPVTVVDARTCGQGASDVNAGWVVPAVSGPVPAPGMVLSSLKWMLRRDSPLAIRPSVRPEVVRFMLGMARHSNARDYRRGFEAHLRLAAGSMEMFDEYRADGLEFEMQGTGLLLAFLDEARLEHYAEDLELVAEHGIESRVLHGDAVREHEPLLTDQVSGGIHFPGERYVDPGALVSALLTRLAALGVDVVEDAPIDDVVVRGDRVVGLSSRGRRFESDTVVLAAGAWTGVLSRLFGEPLPVRSGKGYSIDAAPLALRSALSLSEVKVAVTPLDGRLRLAGTMEFGGLDETVDARRVAAIRRGPTAYFRGWSPDAPMSAARAGMRPVTPDGLPVIGRLGRLENAYVATGHGMLGVTLAPGTAAALTELIVRGVAVPALELFGTGRFRRR</sequence>
<evidence type="ECO:0000259" key="2">
    <source>
        <dbReference type="Pfam" id="PF01266"/>
    </source>
</evidence>
<comment type="caution">
    <text evidence="3">The sequence shown here is derived from an EMBL/GenBank/DDBJ whole genome shotgun (WGS) entry which is preliminary data.</text>
</comment>